<name>A0A1I0ZUC4_9PSEU</name>
<gene>
    <name evidence="1" type="ORF">SAMN05216266_107291</name>
</gene>
<keyword evidence="2" id="KW-1185">Reference proteome</keyword>
<evidence type="ECO:0000313" key="2">
    <source>
        <dbReference type="Proteomes" id="UP000243799"/>
    </source>
</evidence>
<evidence type="ECO:0000313" key="1">
    <source>
        <dbReference type="EMBL" id="SFB29121.1"/>
    </source>
</evidence>
<accession>A0A1I0ZUC4</accession>
<reference evidence="2" key="1">
    <citation type="submission" date="2016-10" db="EMBL/GenBank/DDBJ databases">
        <authorList>
            <person name="Varghese N."/>
            <person name="Submissions S."/>
        </authorList>
    </citation>
    <scope>NUCLEOTIDE SEQUENCE [LARGE SCALE GENOMIC DNA]</scope>
    <source>
        <strain evidence="2">CGMCC 4.3568</strain>
    </source>
</reference>
<proteinExistence type="predicted"/>
<dbReference type="InterPro" id="IPR048152">
    <property type="entry name" value="AMED_5909-like"/>
</dbReference>
<dbReference type="Proteomes" id="UP000243799">
    <property type="component" value="Unassembled WGS sequence"/>
</dbReference>
<organism evidence="1 2">
    <name type="scientific">Amycolatopsis marina</name>
    <dbReference type="NCBI Taxonomy" id="490629"/>
    <lineage>
        <taxon>Bacteria</taxon>
        <taxon>Bacillati</taxon>
        <taxon>Actinomycetota</taxon>
        <taxon>Actinomycetes</taxon>
        <taxon>Pseudonocardiales</taxon>
        <taxon>Pseudonocardiaceae</taxon>
        <taxon>Amycolatopsis</taxon>
    </lineage>
</organism>
<dbReference type="AlphaFoldDB" id="A0A1I0ZUC4"/>
<protein>
    <submittedName>
        <fullName evidence="1">Uncharacterized protein</fullName>
    </submittedName>
</protein>
<dbReference type="EMBL" id="FOKG01000007">
    <property type="protein sequence ID" value="SFB29121.1"/>
    <property type="molecule type" value="Genomic_DNA"/>
</dbReference>
<dbReference type="STRING" id="490629.SAMN05216266_107291"/>
<sequence>MNLTHRKGGDTVNQDKWREARQARTLMQAHDALSALRPSEDAAPAVWRDYYLRSARVYAEIAEVDRGHHHEALYWADRERQKAMKPPSQH</sequence>
<dbReference type="NCBIfam" id="NF041510">
    <property type="entry name" value="AMED_5909_fam"/>
    <property type="match status" value="1"/>
</dbReference>